<feature type="compositionally biased region" description="Basic and acidic residues" evidence="6">
    <location>
        <begin position="159"/>
        <end position="169"/>
    </location>
</feature>
<dbReference type="InterPro" id="IPR036870">
    <property type="entry name" value="Ribosomal_bS18_sf"/>
</dbReference>
<comment type="similarity">
    <text evidence="1 5">Belongs to the bacterial ribosomal protein bS18 family.</text>
</comment>
<evidence type="ECO:0000313" key="7">
    <source>
        <dbReference type="EMBL" id="CCG82028.1"/>
    </source>
</evidence>
<evidence type="ECO:0000256" key="1">
    <source>
        <dbReference type="ARBA" id="ARBA00005589"/>
    </source>
</evidence>
<dbReference type="HAMAP" id="MF_00270">
    <property type="entry name" value="Ribosomal_bS18"/>
    <property type="match status" value="1"/>
</dbReference>
<evidence type="ECO:0000256" key="2">
    <source>
        <dbReference type="ARBA" id="ARBA00022980"/>
    </source>
</evidence>
<dbReference type="GO" id="GO:0003735">
    <property type="term" value="F:structural constituent of ribosome"/>
    <property type="evidence" value="ECO:0007669"/>
    <property type="project" value="InterPro"/>
</dbReference>
<evidence type="ECO:0000256" key="3">
    <source>
        <dbReference type="ARBA" id="ARBA00023274"/>
    </source>
</evidence>
<dbReference type="OrthoDB" id="21463at2759"/>
<accession>R4X8R1</accession>
<gene>
    <name evidence="7" type="ORF">TAPDE_001947</name>
</gene>
<keyword evidence="3 5" id="KW-0687">Ribonucleoprotein</keyword>
<dbReference type="GO" id="GO:0005763">
    <property type="term" value="C:mitochondrial small ribosomal subunit"/>
    <property type="evidence" value="ECO:0007669"/>
    <property type="project" value="TreeGrafter"/>
</dbReference>
<dbReference type="STRING" id="1097556.R4X8R1"/>
<comment type="caution">
    <text evidence="7">The sequence shown here is derived from an EMBL/GenBank/DDBJ whole genome shotgun (WGS) entry which is preliminary data.</text>
</comment>
<evidence type="ECO:0000256" key="6">
    <source>
        <dbReference type="SAM" id="MobiDB-lite"/>
    </source>
</evidence>
<name>R4X8R1_TAPDE</name>
<evidence type="ECO:0000313" key="8">
    <source>
        <dbReference type="Proteomes" id="UP000013776"/>
    </source>
</evidence>
<organism evidence="7 8">
    <name type="scientific">Taphrina deformans (strain PYCC 5710 / ATCC 11124 / CBS 356.35 / IMI 108563 / JCM 9778 / NBRC 8474)</name>
    <name type="common">Peach leaf curl fungus</name>
    <name type="synonym">Lalaria deformans</name>
    <dbReference type="NCBI Taxonomy" id="1097556"/>
    <lineage>
        <taxon>Eukaryota</taxon>
        <taxon>Fungi</taxon>
        <taxon>Dikarya</taxon>
        <taxon>Ascomycota</taxon>
        <taxon>Taphrinomycotina</taxon>
        <taxon>Taphrinomycetes</taxon>
        <taxon>Taphrinales</taxon>
        <taxon>Taphrinaceae</taxon>
        <taxon>Taphrina</taxon>
    </lineage>
</organism>
<dbReference type="GO" id="GO:0032543">
    <property type="term" value="P:mitochondrial translation"/>
    <property type="evidence" value="ECO:0007669"/>
    <property type="project" value="TreeGrafter"/>
</dbReference>
<dbReference type="PANTHER" id="PTHR13479">
    <property type="entry name" value="30S RIBOSOMAL PROTEIN S18"/>
    <property type="match status" value="1"/>
</dbReference>
<dbReference type="GO" id="GO:0070181">
    <property type="term" value="F:small ribosomal subunit rRNA binding"/>
    <property type="evidence" value="ECO:0007669"/>
    <property type="project" value="TreeGrafter"/>
</dbReference>
<sequence length="179" mass="20628">MTRLFTTSAPFRAKKLTIPKPSDEAYSALNAEFKSITSQQKQQRPHPRGEIANEDLKRYETTLNTRGMIYSPADLSFEAKRPLQQKNRQSQITDKFEEYSVNPMDEYKSFNLLSQFTTELGRIRTREQTGLSTKNQRRLGKAIRRARALSILPTAARHPEYSANGERRNNPSMNYIARG</sequence>
<proteinExistence type="inferred from homology"/>
<dbReference type="PRINTS" id="PR00974">
    <property type="entry name" value="RIBOSOMALS18"/>
</dbReference>
<keyword evidence="2 5" id="KW-0689">Ribosomal protein</keyword>
<evidence type="ECO:0000256" key="5">
    <source>
        <dbReference type="RuleBase" id="RU003910"/>
    </source>
</evidence>
<dbReference type="AlphaFoldDB" id="R4X8R1"/>
<dbReference type="Pfam" id="PF01084">
    <property type="entry name" value="Ribosomal_S18"/>
    <property type="match status" value="1"/>
</dbReference>
<dbReference type="InterPro" id="IPR001648">
    <property type="entry name" value="Ribosomal_bS18"/>
</dbReference>
<keyword evidence="8" id="KW-1185">Reference proteome</keyword>
<feature type="region of interest" description="Disordered" evidence="6">
    <location>
        <begin position="159"/>
        <end position="179"/>
    </location>
</feature>
<protein>
    <recommendedName>
        <fullName evidence="4">Small ribosomal subunit protein bS18m</fullName>
    </recommendedName>
</protein>
<evidence type="ECO:0000256" key="4">
    <source>
        <dbReference type="ARBA" id="ARBA00035264"/>
    </source>
</evidence>
<dbReference type="SUPFAM" id="SSF46911">
    <property type="entry name" value="Ribosomal protein S18"/>
    <property type="match status" value="1"/>
</dbReference>
<dbReference type="eggNOG" id="KOG3162">
    <property type="taxonomic scope" value="Eukaryota"/>
</dbReference>
<dbReference type="NCBIfam" id="TIGR00165">
    <property type="entry name" value="S18"/>
    <property type="match status" value="1"/>
</dbReference>
<dbReference type="PANTHER" id="PTHR13479:SF40">
    <property type="entry name" value="SMALL RIBOSOMAL SUBUNIT PROTEIN BS18M"/>
    <property type="match status" value="1"/>
</dbReference>
<dbReference type="Gene3D" id="4.10.640.10">
    <property type="entry name" value="Ribosomal protein S18"/>
    <property type="match status" value="1"/>
</dbReference>
<dbReference type="Proteomes" id="UP000013776">
    <property type="component" value="Unassembled WGS sequence"/>
</dbReference>
<dbReference type="EMBL" id="CAHR02000067">
    <property type="protein sequence ID" value="CCG82028.1"/>
    <property type="molecule type" value="Genomic_DNA"/>
</dbReference>
<reference evidence="7 8" key="1">
    <citation type="journal article" date="2013" name="MBio">
        <title>Genome sequencing of the plant pathogen Taphrina deformans, the causal agent of peach leaf curl.</title>
        <authorList>
            <person name="Cisse O.H."/>
            <person name="Almeida J.M.G.C.F."/>
            <person name="Fonseca A."/>
            <person name="Kumar A.A."/>
            <person name="Salojaervi J."/>
            <person name="Overmyer K."/>
            <person name="Hauser P.M."/>
            <person name="Pagni M."/>
        </authorList>
    </citation>
    <scope>NUCLEOTIDE SEQUENCE [LARGE SCALE GENOMIC DNA]</scope>
    <source>
        <strain evidence="8">PYCC 5710 / ATCC 11124 / CBS 356.35 / IMI 108563 / JCM 9778 / NBRC 8474</strain>
    </source>
</reference>
<dbReference type="VEuPathDB" id="FungiDB:TAPDE_001947"/>